<dbReference type="GO" id="GO:0008360">
    <property type="term" value="P:regulation of cell shape"/>
    <property type="evidence" value="ECO:0007669"/>
    <property type="project" value="UniProtKB-KW"/>
</dbReference>
<proteinExistence type="inferred from homology"/>
<dbReference type="Gene3D" id="3.40.630.30">
    <property type="match status" value="2"/>
</dbReference>
<keyword evidence="2" id="KW-0808">Transferase</keyword>
<dbReference type="InterPro" id="IPR003447">
    <property type="entry name" value="FEMABX"/>
</dbReference>
<organism evidence="8 9">
    <name type="scientific">Agrococcus casei LMG 22410</name>
    <dbReference type="NCBI Taxonomy" id="1255656"/>
    <lineage>
        <taxon>Bacteria</taxon>
        <taxon>Bacillati</taxon>
        <taxon>Actinomycetota</taxon>
        <taxon>Actinomycetes</taxon>
        <taxon>Micrococcales</taxon>
        <taxon>Microbacteriaceae</taxon>
        <taxon>Agrococcus</taxon>
    </lineage>
</organism>
<reference evidence="8 9" key="1">
    <citation type="submission" date="2017-02" db="EMBL/GenBank/DDBJ databases">
        <authorList>
            <person name="Peterson S.W."/>
        </authorList>
    </citation>
    <scope>NUCLEOTIDE SEQUENCE [LARGE SCALE GENOMIC DNA]</scope>
    <source>
        <strain evidence="8 9">LMG 22410</strain>
    </source>
</reference>
<dbReference type="EMBL" id="FUHU01000044">
    <property type="protein sequence ID" value="SJM66506.1"/>
    <property type="molecule type" value="Genomic_DNA"/>
</dbReference>
<dbReference type="InterPro" id="IPR050644">
    <property type="entry name" value="PG_Glycine_Bridge_Synth"/>
</dbReference>
<sequence>MTTLTARWASEAEVSDWDALVAANPAGGDFRLSTAFVAAKRELGVTPRHIVFARENTVESVALVLERSIPATGRLWYIPRGPAVTSVAAFAEHMDALRAFLRAARPGVFHVLMEPPVRDSEGVEVEIAATAPLTAPDLARRPGVHSNNRTVIVPIDKTDDELLMAFNKKTRNMVRRAMKDGVEIKRFEPTEETSGHLHRLMAMAGGGKVDLELRPKRYVEALWRENVARGEGFFLGAEVNGTPAVMSFVSHTGTSGYYEHGGSDRELQSPGMANLMQYEAMRLLRDEGCTTYDMLGVAPTWAKSGEDHPAYTFGQFKLGFGPRVEYIGGWDLQVRQPQSKLWLKIGERGYNKLYQRFTGDISIY</sequence>
<evidence type="ECO:0000256" key="3">
    <source>
        <dbReference type="ARBA" id="ARBA00022960"/>
    </source>
</evidence>
<dbReference type="GO" id="GO:0016755">
    <property type="term" value="F:aminoacyltransferase activity"/>
    <property type="evidence" value="ECO:0007669"/>
    <property type="project" value="InterPro"/>
</dbReference>
<dbReference type="AlphaFoldDB" id="A0A1R4GED0"/>
<dbReference type="InterPro" id="IPR038740">
    <property type="entry name" value="BioF2-like_GNAT_dom"/>
</dbReference>
<dbReference type="InterPro" id="IPR016181">
    <property type="entry name" value="Acyl_CoA_acyltransferase"/>
</dbReference>
<dbReference type="GO" id="GO:0071555">
    <property type="term" value="P:cell wall organization"/>
    <property type="evidence" value="ECO:0007669"/>
    <property type="project" value="UniProtKB-KW"/>
</dbReference>
<dbReference type="Pfam" id="PF13480">
    <property type="entry name" value="Acetyltransf_6"/>
    <property type="match status" value="1"/>
</dbReference>
<dbReference type="PROSITE" id="PS51191">
    <property type="entry name" value="FEMABX"/>
    <property type="match status" value="1"/>
</dbReference>
<keyword evidence="5" id="KW-0012">Acyltransferase</keyword>
<keyword evidence="4" id="KW-0573">Peptidoglycan synthesis</keyword>
<dbReference type="PANTHER" id="PTHR36174">
    <property type="entry name" value="LIPID II:GLYCINE GLYCYLTRANSFERASE"/>
    <property type="match status" value="1"/>
</dbReference>
<keyword evidence="8" id="KW-0436">Ligase</keyword>
<comment type="similarity">
    <text evidence="1">Belongs to the FemABX family.</text>
</comment>
<name>A0A1R4GED0_9MICO</name>
<gene>
    <name evidence="8" type="ORF">CZ674_11245</name>
</gene>
<dbReference type="PANTHER" id="PTHR36174:SF1">
    <property type="entry name" value="LIPID II:GLYCINE GLYCYLTRANSFERASE"/>
    <property type="match status" value="1"/>
</dbReference>
<evidence type="ECO:0000256" key="6">
    <source>
        <dbReference type="ARBA" id="ARBA00023316"/>
    </source>
</evidence>
<evidence type="ECO:0000256" key="1">
    <source>
        <dbReference type="ARBA" id="ARBA00009943"/>
    </source>
</evidence>
<keyword evidence="6" id="KW-0961">Cell wall biogenesis/degradation</keyword>
<keyword evidence="3" id="KW-0133">Cell shape</keyword>
<dbReference type="SUPFAM" id="SSF55729">
    <property type="entry name" value="Acyl-CoA N-acyltransferases (Nat)"/>
    <property type="match status" value="2"/>
</dbReference>
<dbReference type="Proteomes" id="UP000195787">
    <property type="component" value="Unassembled WGS sequence"/>
</dbReference>
<evidence type="ECO:0000256" key="2">
    <source>
        <dbReference type="ARBA" id="ARBA00022679"/>
    </source>
</evidence>
<keyword evidence="9" id="KW-1185">Reference proteome</keyword>
<dbReference type="GO" id="GO:0016874">
    <property type="term" value="F:ligase activity"/>
    <property type="evidence" value="ECO:0007669"/>
    <property type="project" value="UniProtKB-KW"/>
</dbReference>
<evidence type="ECO:0000256" key="5">
    <source>
        <dbReference type="ARBA" id="ARBA00023315"/>
    </source>
</evidence>
<evidence type="ECO:0000259" key="7">
    <source>
        <dbReference type="Pfam" id="PF13480"/>
    </source>
</evidence>
<evidence type="ECO:0000313" key="8">
    <source>
        <dbReference type="EMBL" id="SJM66506.1"/>
    </source>
</evidence>
<protein>
    <submittedName>
        <fullName evidence="8">tRNA-dependent lipid II--amino acid ligase</fullName>
    </submittedName>
</protein>
<accession>A0A1R4GED0</accession>
<evidence type="ECO:0000313" key="9">
    <source>
        <dbReference type="Proteomes" id="UP000195787"/>
    </source>
</evidence>
<dbReference type="GO" id="GO:0009252">
    <property type="term" value="P:peptidoglycan biosynthetic process"/>
    <property type="evidence" value="ECO:0007669"/>
    <property type="project" value="UniProtKB-KW"/>
</dbReference>
<feature type="domain" description="BioF2-like acetyltransferase" evidence="7">
    <location>
        <begin position="168"/>
        <end position="296"/>
    </location>
</feature>
<evidence type="ECO:0000256" key="4">
    <source>
        <dbReference type="ARBA" id="ARBA00022984"/>
    </source>
</evidence>